<dbReference type="InParanoid" id="E3N013"/>
<dbReference type="PANTHER" id="PTHR32525">
    <property type="entry name" value="PROTEIN-TYROSINE-PHOSPHATASE"/>
    <property type="match status" value="1"/>
</dbReference>
<evidence type="ECO:0000256" key="2">
    <source>
        <dbReference type="SAM" id="Phobius"/>
    </source>
</evidence>
<dbReference type="InterPro" id="IPR029021">
    <property type="entry name" value="Prot-tyrosine_phosphatase-like"/>
</dbReference>
<dbReference type="SMART" id="SM00453">
    <property type="entry name" value="WSN"/>
    <property type="match status" value="1"/>
</dbReference>
<feature type="region of interest" description="Disordered" evidence="1">
    <location>
        <begin position="805"/>
        <end position="836"/>
    </location>
</feature>
<dbReference type="HOGENOM" id="CLU_003480_1_0_1"/>
<feature type="region of interest" description="Disordered" evidence="1">
    <location>
        <begin position="1140"/>
        <end position="1196"/>
    </location>
</feature>
<reference evidence="6" key="1">
    <citation type="submission" date="2007-07" db="EMBL/GenBank/DDBJ databases">
        <title>PCAP assembly of the Caenorhabditis remanei genome.</title>
        <authorList>
            <consortium name="The Caenorhabditis remanei Sequencing Consortium"/>
            <person name="Wilson R.K."/>
        </authorList>
    </citation>
    <scope>NUCLEOTIDE SEQUENCE [LARGE SCALE GENOMIC DNA]</scope>
    <source>
        <strain evidence="6">PB4641</strain>
    </source>
</reference>
<evidence type="ECO:0000256" key="3">
    <source>
        <dbReference type="SAM" id="SignalP"/>
    </source>
</evidence>
<dbReference type="PROSITE" id="PS50056">
    <property type="entry name" value="TYR_PHOSPHATASE_2"/>
    <property type="match status" value="1"/>
</dbReference>
<keyword evidence="2" id="KW-0472">Membrane</keyword>
<dbReference type="AlphaFoldDB" id="E3N013"/>
<gene>
    <name evidence="6" type="ORF">CRE_08462</name>
</gene>
<sequence length="1196" mass="134297">MNLLIILITAILANAVPIIRDLPHEPNIPPNGDSNLSEDVLHRTSNPSEIRERFYRASDPILDSHVFNLKMVARITNGIYLIQGITSGTIDSDELISELLRFGPVKSSDISAIDMSKVKSAISDMKKLSEKLVATDEVKDVEKVFDVLKEVLAAVDGIGNLTEWTDEKEYFKSEIGRLAKDGLDLTDIDSLDTAYKTWKPLYKQLSEKKPATSADDVENVKKSLQNLKTATTNLRNPGSIWQFTNFTFVADGIAPILKAEHGVDIFLAQSQYMTIQDSQRQVYTTYANPIPGILNDLVSRFADIQLVSKLGTSRREVKKRQLRHTFGLSDSPSDLSSISSDLADSWIKKVIKTEQMKTALKQLEGLAVLSKNVDTSLGGNLGGIDDLVAILKSLDDVSKEVTASESGVSLRFNCTIVTASNIKKDAFKTLNDSLADIDDKLVKLKTATDNLLQYVDTSGVIKLSDEVIAVCEKMKTDKSDYQEIWTELGTYNNLKELNGKLEKIYVLLTAINGLLTINGDAANAMKLMDSLDGYHNRLLHYSDYFKCLQDQDQLKLVFKTIDGLNRIRGWKDDTTYSKTLTDGLNIVQKVVDAKSGLEKMKTSIKELSELKTPETDAMKDLPEAATHSEVIGKAVQGLAGMADALKQEDDLKKVVNNIDLVETGKQKTTNPKDVESLNELVKLSKDITPMLKSLTTFSTSLSEFSKSDSLAVQSDIFSSAKQVSGVTGTFSSMVKAVGELKKISSPPDAAELTKVEEGLKTMDTLDLNFAGFHQSFDDSKKSLTALDLFFAKTWKKFQPTTPIPAQRPTLGLETSTGDVVGSGAQSAAEKDEEKKEDNDDLKYAGGIVAFLVVTLAIVFFLLYKFQRPWLMKRLPCLCWKKEKKKEKQEDEKPSEPPLPPEPPLIGPILPPIGYFFKLFVVPIFEQFEVMKTKKFLDTINVDYMLYEYLEVRHDDARVKAFDEEIFDTEWTECLKEPPFTATHYHYTGWLRGTYPANLGPLKKIFRRLATDSTPAIIHCSDGQERTGMFALAGLMKHRIKMSMNELDIQQCMFDVMSTRVNALQDHQDVAYSVHLCMELLADNEILPAVLHIDYDKMKGAWDRYLVESDKRGVKKGLLLLEEVFSDNSVDEDRSRKYKIKKPPTVEEKKEDLLHKMREKNERKKAEVGRREDAIKEERQKKWDEEQAAKKLKETKK</sequence>
<evidence type="ECO:0000256" key="1">
    <source>
        <dbReference type="SAM" id="MobiDB-lite"/>
    </source>
</evidence>
<accession>E3N013</accession>
<dbReference type="OrthoDB" id="5842271at2759"/>
<keyword evidence="7" id="KW-1185">Reference proteome</keyword>
<evidence type="ECO:0000313" key="6">
    <source>
        <dbReference type="EMBL" id="EFP13211.1"/>
    </source>
</evidence>
<name>E3N013_CAERE</name>
<evidence type="ECO:0000259" key="5">
    <source>
        <dbReference type="PROSITE" id="PS50056"/>
    </source>
</evidence>
<keyword evidence="2" id="KW-0812">Transmembrane</keyword>
<dbReference type="Gene3D" id="3.90.190.10">
    <property type="entry name" value="Protein tyrosine phosphatase superfamily"/>
    <property type="match status" value="1"/>
</dbReference>
<dbReference type="InterPro" id="IPR003595">
    <property type="entry name" value="Tyr_Pase_cat"/>
</dbReference>
<dbReference type="Pfam" id="PF02206">
    <property type="entry name" value="WSN"/>
    <property type="match status" value="1"/>
</dbReference>
<evidence type="ECO:0000259" key="4">
    <source>
        <dbReference type="PROSITE" id="PS50055"/>
    </source>
</evidence>
<dbReference type="STRING" id="31234.E3N013"/>
<dbReference type="InterPro" id="IPR003125">
    <property type="entry name" value="WSN"/>
</dbReference>
<feature type="signal peptide" evidence="3">
    <location>
        <begin position="1"/>
        <end position="15"/>
    </location>
</feature>
<dbReference type="PROSITE" id="PS50055">
    <property type="entry name" value="TYR_PHOSPHATASE_PTP"/>
    <property type="match status" value="1"/>
</dbReference>
<dbReference type="PANTHER" id="PTHR32525:SF4">
    <property type="entry name" value="WSN DOMAIN-CONTAINING PROTEIN"/>
    <property type="match status" value="1"/>
</dbReference>
<dbReference type="Proteomes" id="UP000008281">
    <property type="component" value="Unassembled WGS sequence"/>
</dbReference>
<feature type="chain" id="PRO_5012700375" description="Tyrosine-protein phosphatase domain-containing protein" evidence="3">
    <location>
        <begin position="16"/>
        <end position="1196"/>
    </location>
</feature>
<dbReference type="PROSITE" id="PS00383">
    <property type="entry name" value="TYR_PHOSPHATASE_1"/>
    <property type="match status" value="1"/>
</dbReference>
<dbReference type="Pfam" id="PF00102">
    <property type="entry name" value="Y_phosphatase"/>
    <property type="match status" value="1"/>
</dbReference>
<evidence type="ECO:0000313" key="7">
    <source>
        <dbReference type="Proteomes" id="UP000008281"/>
    </source>
</evidence>
<keyword evidence="2" id="KW-1133">Transmembrane helix</keyword>
<dbReference type="eggNOG" id="ENOG502SCJ0">
    <property type="taxonomic scope" value="Eukaryota"/>
</dbReference>
<evidence type="ECO:0008006" key="8">
    <source>
        <dbReference type="Google" id="ProtNLM"/>
    </source>
</evidence>
<dbReference type="SUPFAM" id="SSF52799">
    <property type="entry name" value="(Phosphotyrosine protein) phosphatases II"/>
    <property type="match status" value="1"/>
</dbReference>
<feature type="compositionally biased region" description="Basic and acidic residues" evidence="1">
    <location>
        <begin position="1143"/>
        <end position="1196"/>
    </location>
</feature>
<dbReference type="EMBL" id="DS268503">
    <property type="protein sequence ID" value="EFP13211.1"/>
    <property type="molecule type" value="Genomic_DNA"/>
</dbReference>
<dbReference type="GO" id="GO:0004725">
    <property type="term" value="F:protein tyrosine phosphatase activity"/>
    <property type="evidence" value="ECO:0007669"/>
    <property type="project" value="InterPro"/>
</dbReference>
<keyword evidence="3" id="KW-0732">Signal</keyword>
<dbReference type="InterPro" id="IPR000387">
    <property type="entry name" value="Tyr_Pase_dom"/>
</dbReference>
<dbReference type="InterPro" id="IPR016130">
    <property type="entry name" value="Tyr_Pase_AS"/>
</dbReference>
<feature type="transmembrane region" description="Helical" evidence="2">
    <location>
        <begin position="843"/>
        <end position="863"/>
    </location>
</feature>
<feature type="domain" description="Tyrosine specific protein phosphatases" evidence="5">
    <location>
        <begin position="1001"/>
        <end position="1070"/>
    </location>
</feature>
<protein>
    <recommendedName>
        <fullName evidence="8">Tyrosine-protein phosphatase domain-containing protein</fullName>
    </recommendedName>
</protein>
<organism evidence="7">
    <name type="scientific">Caenorhabditis remanei</name>
    <name type="common">Caenorhabditis vulgaris</name>
    <dbReference type="NCBI Taxonomy" id="31234"/>
    <lineage>
        <taxon>Eukaryota</taxon>
        <taxon>Metazoa</taxon>
        <taxon>Ecdysozoa</taxon>
        <taxon>Nematoda</taxon>
        <taxon>Chromadorea</taxon>
        <taxon>Rhabditida</taxon>
        <taxon>Rhabditina</taxon>
        <taxon>Rhabditomorpha</taxon>
        <taxon>Rhabditoidea</taxon>
        <taxon>Rhabditidae</taxon>
        <taxon>Peloderinae</taxon>
        <taxon>Caenorhabditis</taxon>
    </lineage>
</organism>
<dbReference type="InterPro" id="IPR000242">
    <property type="entry name" value="PTP_cat"/>
</dbReference>
<feature type="domain" description="Tyrosine-protein phosphatase" evidence="4">
    <location>
        <begin position="920"/>
        <end position="1079"/>
    </location>
</feature>
<dbReference type="SMART" id="SM00404">
    <property type="entry name" value="PTPc_motif"/>
    <property type="match status" value="1"/>
</dbReference>
<proteinExistence type="predicted"/>